<gene>
    <name evidence="1" type="ORF">K437DRAFT_271380</name>
</gene>
<dbReference type="InParanoid" id="A0A066UZS3"/>
<evidence type="ECO:0000313" key="2">
    <source>
        <dbReference type="Proteomes" id="UP000027361"/>
    </source>
</evidence>
<organism evidence="1 2">
    <name type="scientific">Tilletiaria anomala (strain ATCC 24038 / CBS 436.72 / UBC 951)</name>
    <dbReference type="NCBI Taxonomy" id="1037660"/>
    <lineage>
        <taxon>Eukaryota</taxon>
        <taxon>Fungi</taxon>
        <taxon>Dikarya</taxon>
        <taxon>Basidiomycota</taxon>
        <taxon>Ustilaginomycotina</taxon>
        <taxon>Exobasidiomycetes</taxon>
        <taxon>Georgefischeriales</taxon>
        <taxon>Tilletiariaceae</taxon>
        <taxon>Tilletiaria</taxon>
    </lineage>
</organism>
<dbReference type="Proteomes" id="UP000027361">
    <property type="component" value="Unassembled WGS sequence"/>
</dbReference>
<sequence length="56" mass="6326">MSTLSSVEELRLTLDPQADAERYDDVAEDLNDILPLWTALIPAERQAYTDEEEESG</sequence>
<proteinExistence type="predicted"/>
<reference evidence="1 2" key="1">
    <citation type="submission" date="2014-05" db="EMBL/GenBank/DDBJ databases">
        <title>Draft genome sequence of a rare smut relative, Tilletiaria anomala UBC 951.</title>
        <authorList>
            <consortium name="DOE Joint Genome Institute"/>
            <person name="Toome M."/>
            <person name="Kuo A."/>
            <person name="Henrissat B."/>
            <person name="Lipzen A."/>
            <person name="Tritt A."/>
            <person name="Yoshinaga Y."/>
            <person name="Zane M."/>
            <person name="Barry K."/>
            <person name="Grigoriev I.V."/>
            <person name="Spatafora J.W."/>
            <person name="Aimea M.C."/>
        </authorList>
    </citation>
    <scope>NUCLEOTIDE SEQUENCE [LARGE SCALE GENOMIC DNA]</scope>
    <source>
        <strain evidence="1 2">UBC 951</strain>
    </source>
</reference>
<protein>
    <submittedName>
        <fullName evidence="1">Uncharacterized protein</fullName>
    </submittedName>
</protein>
<evidence type="ECO:0000313" key="1">
    <source>
        <dbReference type="EMBL" id="KDN34962.1"/>
    </source>
</evidence>
<dbReference type="AlphaFoldDB" id="A0A066UZS3"/>
<keyword evidence="2" id="KW-1185">Reference proteome</keyword>
<name>A0A066UZS3_TILAU</name>
<dbReference type="GeneID" id="25266260"/>
<dbReference type="EMBL" id="JMSN01000247">
    <property type="protein sequence ID" value="KDN34962.1"/>
    <property type="molecule type" value="Genomic_DNA"/>
</dbReference>
<comment type="caution">
    <text evidence="1">The sequence shown here is derived from an EMBL/GenBank/DDBJ whole genome shotgun (WGS) entry which is preliminary data.</text>
</comment>
<accession>A0A066UZS3</accession>
<dbReference type="RefSeq" id="XP_013239727.1">
    <property type="nucleotide sequence ID" value="XM_013384273.1"/>
</dbReference>
<dbReference type="HOGENOM" id="CLU_3015868_0_0_1"/>